<evidence type="ECO:0000259" key="3">
    <source>
        <dbReference type="Pfam" id="PF00350"/>
    </source>
</evidence>
<feature type="transmembrane region" description="Helical" evidence="2">
    <location>
        <begin position="468"/>
        <end position="494"/>
    </location>
</feature>
<keyword evidence="2" id="KW-0812">Transmembrane</keyword>
<dbReference type="InterPro" id="IPR045063">
    <property type="entry name" value="Dynamin_N"/>
</dbReference>
<dbReference type="PANTHER" id="PTHR43681:SF1">
    <property type="entry name" value="SARCALUMENIN"/>
    <property type="match status" value="1"/>
</dbReference>
<sequence length="616" mass="65956">MSDEVPRRPRLTAADAVPVLQARRMLNQYGQSDDVQLIDRRLRGTSGAPAVVVVGEVKRGKSTLVNALTGADVSPTGAEVVTASVVAIVPPSPSLPEGRAEVLYADHRDGVPVEQATSMLVPGGEHSTPLGVRFAVTSLWVPGVALVDTPGVGGLSSAHGRQARRAAADATALLFVIDGGQTLTAPELEFLREVTDHTENVVIAMTKIDRNPGGWEQVRDENRALLRKHAPRFGAVLMHPVSAAYAAHARSQPADVAKALNEASGIPLLADTLRRLVGDQRHVAVVNALRAGHSGLERLEERVSLEIRALSSGEVRAGLESEQQRLAALQLQQRRGRLDLERDLGRVRQSALEYLNERADELTARMSRRIQQEKRGMGNAAKAQFAADLAAELAILANEVRADTAGRVTDLVGSAFGALFDADADIPGADISVGLADIRMRIRQRETVTMNPLLDPSVAGTAFMGSHLVGLLGVAGPVGLLLGGAAMVAINLGFRSIRQGQQELAGTLYDSIAGARQDLTAAVDSWLRELRPELHIALEDHLKRSLAAVRAVLAEADRAAREDEATRESTGQRLELRMEAVQARRRALEQRLARLAPAEHSAIAAPPTSTRQRSRS</sequence>
<accession>A0ABV7YAY4</accession>
<gene>
    <name evidence="4" type="ORF">ACFOUW_12935</name>
</gene>
<proteinExistence type="predicted"/>
<evidence type="ECO:0000313" key="5">
    <source>
        <dbReference type="Proteomes" id="UP001595699"/>
    </source>
</evidence>
<keyword evidence="2" id="KW-0472">Membrane</keyword>
<keyword evidence="5" id="KW-1185">Reference proteome</keyword>
<reference evidence="5" key="1">
    <citation type="journal article" date="2019" name="Int. J. Syst. Evol. Microbiol.">
        <title>The Global Catalogue of Microorganisms (GCM) 10K type strain sequencing project: providing services to taxonomists for standard genome sequencing and annotation.</title>
        <authorList>
            <consortium name="The Broad Institute Genomics Platform"/>
            <consortium name="The Broad Institute Genome Sequencing Center for Infectious Disease"/>
            <person name="Wu L."/>
            <person name="Ma J."/>
        </authorList>
    </citation>
    <scope>NUCLEOTIDE SEQUENCE [LARGE SCALE GENOMIC DNA]</scope>
    <source>
        <strain evidence="5">CGMCC 4.7241</strain>
    </source>
</reference>
<feature type="domain" description="Dynamin N-terminal" evidence="3">
    <location>
        <begin position="51"/>
        <end position="203"/>
    </location>
</feature>
<dbReference type="InterPro" id="IPR051943">
    <property type="entry name" value="TRAFAC_Dynamin-like_GTPase"/>
</dbReference>
<name>A0ABV7YAY4_9ACTN</name>
<dbReference type="SUPFAM" id="SSF52540">
    <property type="entry name" value="P-loop containing nucleoside triphosphate hydrolases"/>
    <property type="match status" value="1"/>
</dbReference>
<evidence type="ECO:0000256" key="2">
    <source>
        <dbReference type="SAM" id="Phobius"/>
    </source>
</evidence>
<dbReference type="InterPro" id="IPR027417">
    <property type="entry name" value="P-loop_NTPase"/>
</dbReference>
<dbReference type="Pfam" id="PF00350">
    <property type="entry name" value="Dynamin_N"/>
    <property type="match status" value="1"/>
</dbReference>
<dbReference type="PANTHER" id="PTHR43681">
    <property type="entry name" value="TRANSMEMBRANE GTPASE FZO"/>
    <property type="match status" value="1"/>
</dbReference>
<protein>
    <submittedName>
        <fullName evidence="4">Dynamin family protein</fullName>
    </submittedName>
</protein>
<organism evidence="4 5">
    <name type="scientific">Tenggerimyces flavus</name>
    <dbReference type="NCBI Taxonomy" id="1708749"/>
    <lineage>
        <taxon>Bacteria</taxon>
        <taxon>Bacillati</taxon>
        <taxon>Actinomycetota</taxon>
        <taxon>Actinomycetes</taxon>
        <taxon>Propionibacteriales</taxon>
        <taxon>Nocardioidaceae</taxon>
        <taxon>Tenggerimyces</taxon>
    </lineage>
</organism>
<keyword evidence="2" id="KW-1133">Transmembrane helix</keyword>
<comment type="caution">
    <text evidence="4">The sequence shown here is derived from an EMBL/GenBank/DDBJ whole genome shotgun (WGS) entry which is preliminary data.</text>
</comment>
<feature type="compositionally biased region" description="Polar residues" evidence="1">
    <location>
        <begin position="607"/>
        <end position="616"/>
    </location>
</feature>
<dbReference type="Proteomes" id="UP001595699">
    <property type="component" value="Unassembled WGS sequence"/>
</dbReference>
<dbReference type="EMBL" id="JBHRZH010000009">
    <property type="protein sequence ID" value="MFC3761742.1"/>
    <property type="molecule type" value="Genomic_DNA"/>
</dbReference>
<evidence type="ECO:0000313" key="4">
    <source>
        <dbReference type="EMBL" id="MFC3761742.1"/>
    </source>
</evidence>
<dbReference type="RefSeq" id="WP_205114393.1">
    <property type="nucleotide sequence ID" value="NZ_JAFBCM010000001.1"/>
</dbReference>
<evidence type="ECO:0000256" key="1">
    <source>
        <dbReference type="SAM" id="MobiDB-lite"/>
    </source>
</evidence>
<feature type="region of interest" description="Disordered" evidence="1">
    <location>
        <begin position="596"/>
        <end position="616"/>
    </location>
</feature>
<dbReference type="Gene3D" id="3.40.50.300">
    <property type="entry name" value="P-loop containing nucleotide triphosphate hydrolases"/>
    <property type="match status" value="1"/>
</dbReference>